<dbReference type="AlphaFoldDB" id="A0A1H3ULD7"/>
<dbReference type="EMBL" id="FNOX01000014">
    <property type="protein sequence ID" value="SDZ62529.1"/>
    <property type="molecule type" value="Genomic_DNA"/>
</dbReference>
<evidence type="ECO:0000313" key="1">
    <source>
        <dbReference type="EMBL" id="SDZ62529.1"/>
    </source>
</evidence>
<evidence type="ECO:0000313" key="2">
    <source>
        <dbReference type="Proteomes" id="UP000182902"/>
    </source>
</evidence>
<gene>
    <name evidence="1" type="ORF">SAMN05216247_114140</name>
</gene>
<proteinExistence type="predicted"/>
<accession>A0A1H3ULD7</accession>
<protein>
    <submittedName>
        <fullName evidence="1">Uncharacterized protein</fullName>
    </submittedName>
</protein>
<dbReference type="Proteomes" id="UP000182902">
    <property type="component" value="Unassembled WGS sequence"/>
</dbReference>
<sequence length="36" mass="4103">MIAAKFRRRPLAHETRMKIPLPLALLCALFTTTLAH</sequence>
<reference evidence="1 2" key="1">
    <citation type="submission" date="2016-10" db="EMBL/GenBank/DDBJ databases">
        <authorList>
            <person name="de Groot N.N."/>
        </authorList>
    </citation>
    <scope>NUCLEOTIDE SEQUENCE [LARGE SCALE GENOMIC DNA]</scope>
    <source>
        <strain evidence="1 2">ICMP 14252</strain>
    </source>
</reference>
<name>A0A1H3ULD7_9PSED</name>
<organism evidence="1 2">
    <name type="scientific">Pseudomonas salomonii</name>
    <dbReference type="NCBI Taxonomy" id="191391"/>
    <lineage>
        <taxon>Bacteria</taxon>
        <taxon>Pseudomonadati</taxon>
        <taxon>Pseudomonadota</taxon>
        <taxon>Gammaproteobacteria</taxon>
        <taxon>Pseudomonadales</taxon>
        <taxon>Pseudomonadaceae</taxon>
        <taxon>Pseudomonas</taxon>
    </lineage>
</organism>